<dbReference type="RefSeq" id="WP_215785430.1">
    <property type="nucleotide sequence ID" value="NZ_JAHKKG010000002.1"/>
</dbReference>
<evidence type="ECO:0000256" key="2">
    <source>
        <dbReference type="SAM" id="Phobius"/>
    </source>
</evidence>
<proteinExistence type="predicted"/>
<keyword evidence="2" id="KW-0812">Transmembrane</keyword>
<evidence type="ECO:0000313" key="4">
    <source>
        <dbReference type="Proteomes" id="UP001519654"/>
    </source>
</evidence>
<name>A0ABS5YJJ2_9ACTN</name>
<feature type="transmembrane region" description="Helical" evidence="2">
    <location>
        <begin position="172"/>
        <end position="195"/>
    </location>
</feature>
<reference evidence="3 4" key="1">
    <citation type="submission" date="2021-06" db="EMBL/GenBank/DDBJ databases">
        <title>Actinoplanes lichenicola sp. nov., and Actinoplanes ovalisporus sp. nov., isolated from lichen in Thailand.</title>
        <authorList>
            <person name="Saeng-In P."/>
            <person name="Kanchanasin P."/>
            <person name="Yuki M."/>
            <person name="Kudo T."/>
            <person name="Ohkuma M."/>
            <person name="Phongsopitanun W."/>
            <person name="Tanasupawat S."/>
        </authorList>
    </citation>
    <scope>NUCLEOTIDE SEQUENCE [LARGE SCALE GENOMIC DNA]</scope>
    <source>
        <strain evidence="3 4">NBRC 110975</strain>
    </source>
</reference>
<dbReference type="Proteomes" id="UP001519654">
    <property type="component" value="Unassembled WGS sequence"/>
</dbReference>
<accession>A0ABS5YJJ2</accession>
<sequence length="257" mass="27329">MPAQPPPAEIDVTPSEAVVEFGSEPDPTPSRKRRWDLSGTGRELLADRRTVPLLAALAALAALVSALSEWQVTNLAPNSLGGESPARVLPAGLDDLGALGIGYVLGLFLLVPVTVLTLFGPLATRHTFRLTGLSVAGTMGGVLIAVASRITSESYVIDPVYRVAFDTTETSLSYGRGVWCAFIAVILAAGALYLAGQHLAGDPVPDEEADPEEEPAAVWSWRRPSRSDDDFDAEPMDLTVSPSQPFTTLHDDRDRPS</sequence>
<keyword evidence="2" id="KW-1133">Transmembrane helix</keyword>
<feature type="compositionally biased region" description="Acidic residues" evidence="1">
    <location>
        <begin position="204"/>
        <end position="215"/>
    </location>
</feature>
<keyword evidence="2" id="KW-0472">Membrane</keyword>
<comment type="caution">
    <text evidence="3">The sequence shown here is derived from an EMBL/GenBank/DDBJ whole genome shotgun (WGS) entry which is preliminary data.</text>
</comment>
<dbReference type="EMBL" id="JAHKKG010000002">
    <property type="protein sequence ID" value="MBU2663511.1"/>
    <property type="molecule type" value="Genomic_DNA"/>
</dbReference>
<organism evidence="3 4">
    <name type="scientific">Paractinoplanes bogorensis</name>
    <dbReference type="NCBI Taxonomy" id="1610840"/>
    <lineage>
        <taxon>Bacteria</taxon>
        <taxon>Bacillati</taxon>
        <taxon>Actinomycetota</taxon>
        <taxon>Actinomycetes</taxon>
        <taxon>Micromonosporales</taxon>
        <taxon>Micromonosporaceae</taxon>
        <taxon>Paractinoplanes</taxon>
    </lineage>
</organism>
<feature type="transmembrane region" description="Helical" evidence="2">
    <location>
        <begin position="96"/>
        <end position="119"/>
    </location>
</feature>
<feature type="transmembrane region" description="Helical" evidence="2">
    <location>
        <begin position="51"/>
        <end position="68"/>
    </location>
</feature>
<gene>
    <name evidence="3" type="ORF">KOI35_08340</name>
</gene>
<evidence type="ECO:0000313" key="3">
    <source>
        <dbReference type="EMBL" id="MBU2663511.1"/>
    </source>
</evidence>
<keyword evidence="4" id="KW-1185">Reference proteome</keyword>
<feature type="region of interest" description="Disordered" evidence="1">
    <location>
        <begin position="202"/>
        <end position="257"/>
    </location>
</feature>
<evidence type="ECO:0000256" key="1">
    <source>
        <dbReference type="SAM" id="MobiDB-lite"/>
    </source>
</evidence>
<feature type="transmembrane region" description="Helical" evidence="2">
    <location>
        <begin position="131"/>
        <end position="152"/>
    </location>
</feature>
<protein>
    <recommendedName>
        <fullName evidence="5">DNA translocase FtsK 4TM region domain-containing protein</fullName>
    </recommendedName>
</protein>
<feature type="region of interest" description="Disordered" evidence="1">
    <location>
        <begin position="1"/>
        <end position="34"/>
    </location>
</feature>
<evidence type="ECO:0008006" key="5">
    <source>
        <dbReference type="Google" id="ProtNLM"/>
    </source>
</evidence>